<protein>
    <recommendedName>
        <fullName evidence="8">GID complex catalytic subunit 2</fullName>
    </recommendedName>
    <alternativeName>
        <fullName evidence="7">Glucose-induced degradation protein 2</fullName>
    </alternativeName>
</protein>
<feature type="domain" description="CTLH" evidence="11">
    <location>
        <begin position="165"/>
        <end position="213"/>
    </location>
</feature>
<dbReference type="Gene3D" id="3.30.40.10">
    <property type="entry name" value="Zinc/RING finger domain, C3HC4 (zinc finger)"/>
    <property type="match status" value="1"/>
</dbReference>
<evidence type="ECO:0000259" key="11">
    <source>
        <dbReference type="PROSITE" id="PS50897"/>
    </source>
</evidence>
<dbReference type="InterPro" id="IPR006595">
    <property type="entry name" value="CTLH_C"/>
</dbReference>
<dbReference type="Pfam" id="PF13445">
    <property type="entry name" value="zf-RING_UBOX"/>
    <property type="match status" value="1"/>
</dbReference>
<dbReference type="EMBL" id="JAGIXG020000008">
    <property type="protein sequence ID" value="KAI6783343.1"/>
    <property type="molecule type" value="Genomic_DNA"/>
</dbReference>
<evidence type="ECO:0000256" key="5">
    <source>
        <dbReference type="ARBA" id="ARBA00022833"/>
    </source>
</evidence>
<evidence type="ECO:0000313" key="14">
    <source>
        <dbReference type="Proteomes" id="UP001055219"/>
    </source>
</evidence>
<evidence type="ECO:0000256" key="3">
    <source>
        <dbReference type="ARBA" id="ARBA00022723"/>
    </source>
</evidence>
<dbReference type="SMART" id="SM00757">
    <property type="entry name" value="CRA"/>
    <property type="match status" value="1"/>
</dbReference>
<reference evidence="13" key="1">
    <citation type="journal article" date="2021" name="J Fungi (Basel)">
        <title>Genomic and Metabolomic Analyses of the Marine Fungus Emericellopsis cladophorae: Insights into Saltwater Adaptability Mechanisms and Its Biosynthetic Potential.</title>
        <authorList>
            <person name="Goncalves M.F.M."/>
            <person name="Hilario S."/>
            <person name="Van de Peer Y."/>
            <person name="Esteves A.C."/>
            <person name="Alves A."/>
        </authorList>
    </citation>
    <scope>NUCLEOTIDE SEQUENCE</scope>
    <source>
        <strain evidence="13">MUM 19.33</strain>
    </source>
</reference>
<comment type="caution">
    <text evidence="13">The sequence shown here is derived from an EMBL/GenBank/DDBJ whole genome shotgun (WGS) entry which is preliminary data.</text>
</comment>
<evidence type="ECO:0000256" key="7">
    <source>
        <dbReference type="ARBA" id="ARBA00075398"/>
    </source>
</evidence>
<dbReference type="InterPro" id="IPR027370">
    <property type="entry name" value="Znf-RING_euk"/>
</dbReference>
<feature type="region of interest" description="Disordered" evidence="10">
    <location>
        <begin position="134"/>
        <end position="159"/>
    </location>
</feature>
<name>A0A9P9Y485_9HYPO</name>
<dbReference type="InterPro" id="IPR045098">
    <property type="entry name" value="Fyv10_fam"/>
</dbReference>
<dbReference type="AlphaFoldDB" id="A0A9P9Y485"/>
<reference evidence="13" key="2">
    <citation type="submission" date="2022-07" db="EMBL/GenBank/DDBJ databases">
        <authorList>
            <person name="Goncalves M.F.M."/>
            <person name="Hilario S."/>
            <person name="Van De Peer Y."/>
            <person name="Esteves A.C."/>
            <person name="Alves A."/>
        </authorList>
    </citation>
    <scope>NUCLEOTIDE SEQUENCE</scope>
    <source>
        <strain evidence="13">MUM 19.33</strain>
    </source>
</reference>
<dbReference type="Proteomes" id="UP001055219">
    <property type="component" value="Unassembled WGS sequence"/>
</dbReference>
<dbReference type="PANTHER" id="PTHR12170:SF3">
    <property type="entry name" value="GH10162P"/>
    <property type="match status" value="1"/>
</dbReference>
<keyword evidence="3" id="KW-0479">Metal-binding</keyword>
<proteinExistence type="inferred from homology"/>
<dbReference type="GO" id="GO:0008270">
    <property type="term" value="F:zinc ion binding"/>
    <property type="evidence" value="ECO:0007669"/>
    <property type="project" value="UniProtKB-KW"/>
</dbReference>
<evidence type="ECO:0000256" key="4">
    <source>
        <dbReference type="ARBA" id="ARBA00022771"/>
    </source>
</evidence>
<keyword evidence="5" id="KW-0862">Zinc</keyword>
<dbReference type="PANTHER" id="PTHR12170">
    <property type="entry name" value="MACROPHAGE ERYTHROBLAST ATTACHER-RELATED"/>
    <property type="match status" value="1"/>
</dbReference>
<dbReference type="InterPro" id="IPR037683">
    <property type="entry name" value="Rmd5_dRing"/>
</dbReference>
<dbReference type="FunFam" id="3.30.40.10:FF:000143">
    <property type="entry name" value="Regulator of gluconeogenesis Rmd5"/>
    <property type="match status" value="1"/>
</dbReference>
<evidence type="ECO:0000256" key="10">
    <source>
        <dbReference type="SAM" id="MobiDB-lite"/>
    </source>
</evidence>
<dbReference type="GO" id="GO:0005737">
    <property type="term" value="C:cytoplasm"/>
    <property type="evidence" value="ECO:0007669"/>
    <property type="project" value="UniProtKB-SubCell"/>
</dbReference>
<evidence type="ECO:0000256" key="9">
    <source>
        <dbReference type="PROSITE-ProRule" id="PRU01215"/>
    </source>
</evidence>
<dbReference type="GeneID" id="75830858"/>
<evidence type="ECO:0000256" key="6">
    <source>
        <dbReference type="ARBA" id="ARBA00061136"/>
    </source>
</evidence>
<comment type="subcellular location">
    <subcellularLocation>
        <location evidence="1">Cytoplasm</location>
    </subcellularLocation>
</comment>
<dbReference type="GO" id="GO:0061630">
    <property type="term" value="F:ubiquitin protein ligase activity"/>
    <property type="evidence" value="ECO:0007669"/>
    <property type="project" value="InterPro"/>
</dbReference>
<keyword evidence="4 9" id="KW-0863">Zinc-finger</keyword>
<gene>
    <name evidence="13" type="ORF">J7T54_004370</name>
</gene>
<dbReference type="PROSITE" id="PS51867">
    <property type="entry name" value="ZF_RING_GID"/>
    <property type="match status" value="1"/>
</dbReference>
<dbReference type="OrthoDB" id="1933281at2759"/>
<comment type="similarity">
    <text evidence="6">Belongs to the RMD5/GID2 family.</text>
</comment>
<dbReference type="GO" id="GO:0034657">
    <property type="term" value="C:GID complex"/>
    <property type="evidence" value="ECO:0007669"/>
    <property type="project" value="TreeGrafter"/>
</dbReference>
<evidence type="ECO:0000259" key="12">
    <source>
        <dbReference type="PROSITE" id="PS51867"/>
    </source>
</evidence>
<dbReference type="RefSeq" id="XP_051364199.1">
    <property type="nucleotide sequence ID" value="XM_051504280.1"/>
</dbReference>
<feature type="domain" description="RING-Gid-type" evidence="12">
    <location>
        <begin position="356"/>
        <end position="397"/>
    </location>
</feature>
<feature type="zinc finger region" description="RING-Gid-type" evidence="9">
    <location>
        <begin position="356"/>
        <end position="397"/>
    </location>
</feature>
<dbReference type="SUPFAM" id="SSF57850">
    <property type="entry name" value="RING/U-box"/>
    <property type="match status" value="1"/>
</dbReference>
<dbReference type="Pfam" id="PF10607">
    <property type="entry name" value="CTLH"/>
    <property type="match status" value="1"/>
</dbReference>
<organism evidence="13 14">
    <name type="scientific">Emericellopsis cladophorae</name>
    <dbReference type="NCBI Taxonomy" id="2686198"/>
    <lineage>
        <taxon>Eukaryota</taxon>
        <taxon>Fungi</taxon>
        <taxon>Dikarya</taxon>
        <taxon>Ascomycota</taxon>
        <taxon>Pezizomycotina</taxon>
        <taxon>Sordariomycetes</taxon>
        <taxon>Hypocreomycetidae</taxon>
        <taxon>Hypocreales</taxon>
        <taxon>Bionectriaceae</taxon>
        <taxon>Emericellopsis</taxon>
    </lineage>
</organism>
<keyword evidence="2" id="KW-0963">Cytoplasm</keyword>
<evidence type="ECO:0000256" key="8">
    <source>
        <dbReference type="ARBA" id="ARBA00080744"/>
    </source>
</evidence>
<feature type="compositionally biased region" description="Acidic residues" evidence="10">
    <location>
        <begin position="138"/>
        <end position="159"/>
    </location>
</feature>
<dbReference type="CDD" id="cd16652">
    <property type="entry name" value="dRING_Rmd5p-like"/>
    <property type="match status" value="1"/>
</dbReference>
<evidence type="ECO:0000256" key="2">
    <source>
        <dbReference type="ARBA" id="ARBA00022490"/>
    </source>
</evidence>
<dbReference type="GO" id="GO:0043161">
    <property type="term" value="P:proteasome-mediated ubiquitin-dependent protein catabolic process"/>
    <property type="evidence" value="ECO:0007669"/>
    <property type="project" value="InterPro"/>
</dbReference>
<accession>A0A9P9Y485</accession>
<dbReference type="InterPro" id="IPR013144">
    <property type="entry name" value="CRA_dom"/>
</dbReference>
<sequence length="411" mass="46420">MPSNEHPSPFGPLQGELAKMMKSNLNGAIKDVDKIIELLENTKAQISHVKQGLDAITDDLKNVTKAQKGFGKALDRAMPLRELPVEIDTMEAHTGYVNRAVVMHLIREGQFPTAETLFREADFGPNENQQYMRQQVADSEEDQHPDAEDENMTDGDDVDESLTEKFREMYSILDELKDNRNMEPAIEWCAAHSDLLESKGSSLEFDLTKLQFIWLFNGTMGKGLQDDLSRQTRAVSYAHQHFGKFQRRHQKEINQLCAAMVYGPNIASSPYGHIFTINTTYEQVAESFTKDFCSLLGLSAESPLYIAVTAGSLALPRLIKYTHYMREKKTEWTTEQELAFETPLPSSMIYHPIFVCPVSKEQTTDKNPPVRLACGHVLSKESLDQLTRSGKYKCPYCPAEGTTADTVRVHF</sequence>
<keyword evidence="14" id="KW-1185">Reference proteome</keyword>
<dbReference type="InterPro" id="IPR044063">
    <property type="entry name" value="ZF_RING_GID"/>
</dbReference>
<evidence type="ECO:0000313" key="13">
    <source>
        <dbReference type="EMBL" id="KAI6783343.1"/>
    </source>
</evidence>
<dbReference type="PROSITE" id="PS50897">
    <property type="entry name" value="CTLH"/>
    <property type="match status" value="1"/>
</dbReference>
<dbReference type="GO" id="GO:0005634">
    <property type="term" value="C:nucleus"/>
    <property type="evidence" value="ECO:0007669"/>
    <property type="project" value="TreeGrafter"/>
</dbReference>
<evidence type="ECO:0000256" key="1">
    <source>
        <dbReference type="ARBA" id="ARBA00004496"/>
    </source>
</evidence>
<dbReference type="InterPro" id="IPR024964">
    <property type="entry name" value="CTLH/CRA"/>
</dbReference>
<dbReference type="InterPro" id="IPR013083">
    <property type="entry name" value="Znf_RING/FYVE/PHD"/>
</dbReference>